<dbReference type="GO" id="GO:0030089">
    <property type="term" value="C:phycobilisome"/>
    <property type="evidence" value="ECO:0007669"/>
    <property type="project" value="UniProtKB-KW"/>
</dbReference>
<dbReference type="PANTHER" id="PTHR12697:SF5">
    <property type="entry name" value="DEOXYHYPUSINE HYDROXYLASE"/>
    <property type="match status" value="1"/>
</dbReference>
<dbReference type="GO" id="GO:0016491">
    <property type="term" value="F:oxidoreductase activity"/>
    <property type="evidence" value="ECO:0007669"/>
    <property type="project" value="TreeGrafter"/>
</dbReference>
<dbReference type="InterPro" id="IPR004155">
    <property type="entry name" value="PBS_lyase_HEAT"/>
</dbReference>
<dbReference type="SMART" id="SM00567">
    <property type="entry name" value="EZ_HEAT"/>
    <property type="match status" value="8"/>
</dbReference>
<sequence length="432" mass="46735">MSNILEPAEAALKQGKWPLLYQCLHQVLIDRTPEQLSDHTAARVVELAIAVLEAGDFQDRWDVAKLLPAFGNRAIAPLVGLLQDDDADLEARWFVARILSSYSQPGVVITLAKLLQTAVNEELRSIAAEALAHMGSPAIAALTDLLVQDDTRLFAVRSLVQIRRAETIDPLLRVVDDPQPTIRAIAIEALGSFHDHRVPPVLMCALSDPSAAVRQQAVVGLGVRTDLVDAMPLVPLLADRLLDLDLEVCQRAAVALGRMRTDAAAIALYQTLKASQTPLPLQLRLVQALGWMETAIALDSLHQALLCLEASTAFRPVHQEIITVIGRWTDPALQVQATQVLLSVLSRQSAITVDPAVRQAIAVSLGALGQLTAIESLMQLLADEDLSVRLHAIAALKALDASTAHQQLEALIKRTDVPEALKQGAAIALQEW</sequence>
<dbReference type="GO" id="GO:0016829">
    <property type="term" value="F:lyase activity"/>
    <property type="evidence" value="ECO:0007669"/>
    <property type="project" value="UniProtKB-KW"/>
</dbReference>
<dbReference type="AlphaFoldDB" id="A0A2T1E9G8"/>
<name>A0A2T1E9G8_9CYAN</name>
<accession>A0A2T1E9G8</accession>
<evidence type="ECO:0000313" key="4">
    <source>
        <dbReference type="EMBL" id="PSB29392.1"/>
    </source>
</evidence>
<comment type="caution">
    <text evidence="4">The sequence shown here is derived from an EMBL/GenBank/DDBJ whole genome shotgun (WGS) entry which is preliminary data.</text>
</comment>
<dbReference type="PANTHER" id="PTHR12697">
    <property type="entry name" value="PBS LYASE HEAT-LIKE PROTEIN"/>
    <property type="match status" value="1"/>
</dbReference>
<evidence type="ECO:0000256" key="1">
    <source>
        <dbReference type="ARBA" id="ARBA00022549"/>
    </source>
</evidence>
<evidence type="ECO:0000313" key="5">
    <source>
        <dbReference type="Proteomes" id="UP000239576"/>
    </source>
</evidence>
<dbReference type="InterPro" id="IPR011989">
    <property type="entry name" value="ARM-like"/>
</dbReference>
<dbReference type="InterPro" id="IPR016024">
    <property type="entry name" value="ARM-type_fold"/>
</dbReference>
<dbReference type="PROSITE" id="PS50077">
    <property type="entry name" value="HEAT_REPEAT"/>
    <property type="match status" value="1"/>
</dbReference>
<evidence type="ECO:0000256" key="2">
    <source>
        <dbReference type="ARBA" id="ARBA00022738"/>
    </source>
</evidence>
<gene>
    <name evidence="4" type="ORF">C7B82_11200</name>
</gene>
<dbReference type="InterPro" id="IPR021133">
    <property type="entry name" value="HEAT_type_2"/>
</dbReference>
<reference evidence="4 5" key="2">
    <citation type="submission" date="2018-03" db="EMBL/GenBank/DDBJ databases">
        <title>The ancient ancestry and fast evolution of plastids.</title>
        <authorList>
            <person name="Moore K.R."/>
            <person name="Magnabosco C."/>
            <person name="Momper L."/>
            <person name="Gold D.A."/>
            <person name="Bosak T."/>
            <person name="Fournier G.P."/>
        </authorList>
    </citation>
    <scope>NUCLEOTIDE SEQUENCE [LARGE SCALE GENOMIC DNA]</scope>
    <source>
        <strain evidence="4 5">ULC18</strain>
    </source>
</reference>
<dbReference type="Proteomes" id="UP000239576">
    <property type="component" value="Unassembled WGS sequence"/>
</dbReference>
<dbReference type="EMBL" id="PVWK01000062">
    <property type="protein sequence ID" value="PSB29392.1"/>
    <property type="molecule type" value="Genomic_DNA"/>
</dbReference>
<reference evidence="5" key="1">
    <citation type="submission" date="2018-02" db="EMBL/GenBank/DDBJ databases">
        <authorList>
            <person name="Moore K."/>
            <person name="Momper L."/>
        </authorList>
    </citation>
    <scope>NUCLEOTIDE SEQUENCE [LARGE SCALE GENOMIC DNA]</scope>
    <source>
        <strain evidence="5">ULC18</strain>
    </source>
</reference>
<proteinExistence type="predicted"/>
<keyword evidence="1" id="KW-0042">Antenna complex</keyword>
<comment type="function">
    <text evidence="3">Catalyzes the hydroxylation of the N(6)-(4-aminobutyl)-L-lysine intermediate produced by deoxyhypusine synthase/DHPS on a critical lysine of the eukaryotic translation initiation factor 5A/eIF-5A. This is the second step of the post-translational modification of that lysine into an unusual amino acid residue named hypusine. Hypusination is unique to mature eIF-5A factor and is essential for its function.</text>
</comment>
<dbReference type="Pfam" id="PF13646">
    <property type="entry name" value="HEAT_2"/>
    <property type="match status" value="3"/>
</dbReference>
<dbReference type="Gene3D" id="1.25.10.10">
    <property type="entry name" value="Leucine-rich Repeat Variant"/>
    <property type="match status" value="3"/>
</dbReference>
<keyword evidence="2" id="KW-0605">Phycobilisome</keyword>
<dbReference type="OrthoDB" id="5512944at2"/>
<protein>
    <submittedName>
        <fullName evidence="4">PBS lyase</fullName>
    </submittedName>
</protein>
<dbReference type="RefSeq" id="WP_106256386.1">
    <property type="nucleotide sequence ID" value="NZ_CAWNSW010000155.1"/>
</dbReference>
<keyword evidence="5" id="KW-1185">Reference proteome</keyword>
<organism evidence="4 5">
    <name type="scientific">Stenomitos frigidus ULC18</name>
    <dbReference type="NCBI Taxonomy" id="2107698"/>
    <lineage>
        <taxon>Bacteria</taxon>
        <taxon>Bacillati</taxon>
        <taxon>Cyanobacteriota</taxon>
        <taxon>Cyanophyceae</taxon>
        <taxon>Leptolyngbyales</taxon>
        <taxon>Leptolyngbyaceae</taxon>
        <taxon>Stenomitos</taxon>
    </lineage>
</organism>
<keyword evidence="4" id="KW-0456">Lyase</keyword>
<dbReference type="SUPFAM" id="SSF48371">
    <property type="entry name" value="ARM repeat"/>
    <property type="match status" value="2"/>
</dbReference>
<evidence type="ECO:0000256" key="3">
    <source>
        <dbReference type="ARBA" id="ARBA00045876"/>
    </source>
</evidence>